<protein>
    <submittedName>
        <fullName evidence="1">Uncharacterized protein</fullName>
    </submittedName>
</protein>
<organism evidence="1 2">
    <name type="scientific">Meloidogyne enterolobii</name>
    <name type="common">Root-knot nematode worm</name>
    <name type="synonym">Meloidogyne mayaguensis</name>
    <dbReference type="NCBI Taxonomy" id="390850"/>
    <lineage>
        <taxon>Eukaryota</taxon>
        <taxon>Metazoa</taxon>
        <taxon>Ecdysozoa</taxon>
        <taxon>Nematoda</taxon>
        <taxon>Chromadorea</taxon>
        <taxon>Rhabditida</taxon>
        <taxon>Tylenchina</taxon>
        <taxon>Tylenchomorpha</taxon>
        <taxon>Tylenchoidea</taxon>
        <taxon>Meloidogynidae</taxon>
        <taxon>Meloidogyninae</taxon>
        <taxon>Meloidogyne</taxon>
    </lineage>
</organism>
<comment type="caution">
    <text evidence="1">The sequence shown here is derived from an EMBL/GenBank/DDBJ whole genome shotgun (WGS) entry which is preliminary data.</text>
</comment>
<proteinExistence type="predicted"/>
<dbReference type="EMBL" id="CAVMJV010000002">
    <property type="protein sequence ID" value="CAK5014182.1"/>
    <property type="molecule type" value="Genomic_DNA"/>
</dbReference>
<name>A0ACB0XRJ1_MELEN</name>
<reference evidence="1" key="1">
    <citation type="submission" date="2023-11" db="EMBL/GenBank/DDBJ databases">
        <authorList>
            <person name="Poullet M."/>
        </authorList>
    </citation>
    <scope>NUCLEOTIDE SEQUENCE</scope>
    <source>
        <strain evidence="1">E1834</strain>
    </source>
</reference>
<gene>
    <name evidence="1" type="ORF">MENTE1834_LOCUS2633</name>
</gene>
<evidence type="ECO:0000313" key="2">
    <source>
        <dbReference type="Proteomes" id="UP001497535"/>
    </source>
</evidence>
<sequence length="550" mass="59657">MLVVKTDEQNNNINNNIDCSQPVISASGGMTSSEVVANSTSGDPSTFQSNQQQQIQNNKSSSPMLFSSSKSASSLTSTSSASFSSSSSHSTSTSLNDLNDKQQNGSNYRDRTHLKLELEDLKPREFLGGNSSGNNNNGISPMSLPLSLLDSASLLLSPDKILLAARQQQQPLLGNRSSQTVQNTQNLLQQKLETPTPSTILFPKNVTSEQEKFAEGWQKVLQEFQGRDTTSLQSLQATSPSAVKLLLSLALTPSPFSANKANNSSLLQAAASTVNNGVGATAVTTDLNSNTVNPISSTITTLTKQFDLPKILLNQQQQNQTVVSGTVNTSQSNSVNSITKRYMEYFQLGQAVAAVSATSPSSSVELIPNSSFFHQHQRPSSVSTSLQPLLATPTTPTSNGVQTFTHNTAFIKREPNTSSICEEQMDILVDTQTSNLNGSASSNHDSHRRSSSISSASSPRVNGKVQVVPNGNSINGYDGVISEHDMKKLLRKRERNREAASKCRQRKLQRIADLEQQVEDERKRERELEAEIARLQGVIKNLQEKLTGYH</sequence>
<dbReference type="Proteomes" id="UP001497535">
    <property type="component" value="Unassembled WGS sequence"/>
</dbReference>
<accession>A0ACB0XRJ1</accession>
<keyword evidence="2" id="KW-1185">Reference proteome</keyword>
<evidence type="ECO:0000313" key="1">
    <source>
        <dbReference type="EMBL" id="CAK5014182.1"/>
    </source>
</evidence>